<dbReference type="Proteomes" id="UP000014500">
    <property type="component" value="Unassembled WGS sequence"/>
</dbReference>
<evidence type="ECO:0000256" key="2">
    <source>
        <dbReference type="ARBA" id="ARBA00004141"/>
    </source>
</evidence>
<feature type="transmembrane region" description="Helical" evidence="7">
    <location>
        <begin position="40"/>
        <end position="59"/>
    </location>
</feature>
<feature type="transmembrane region" description="Helical" evidence="7">
    <location>
        <begin position="66"/>
        <end position="82"/>
    </location>
</feature>
<dbReference type="PROSITE" id="PS50076">
    <property type="entry name" value="DNAJ_2"/>
    <property type="match status" value="1"/>
</dbReference>
<feature type="transmembrane region" description="Helical" evidence="7">
    <location>
        <begin position="191"/>
        <end position="213"/>
    </location>
</feature>
<comment type="subcellular location">
    <subcellularLocation>
        <location evidence="2">Membrane</location>
        <topology evidence="2">Multi-pass membrane protein</topology>
    </subcellularLocation>
</comment>
<evidence type="ECO:0000259" key="8">
    <source>
        <dbReference type="PROSITE" id="PS50076"/>
    </source>
</evidence>
<dbReference type="InterPro" id="IPR001623">
    <property type="entry name" value="DnaJ_domain"/>
</dbReference>
<feature type="transmembrane region" description="Helical" evidence="7">
    <location>
        <begin position="120"/>
        <end position="141"/>
    </location>
</feature>
<evidence type="ECO:0000313" key="10">
    <source>
        <dbReference type="Proteomes" id="UP000014500"/>
    </source>
</evidence>
<keyword evidence="5 7" id="KW-1133">Transmembrane helix</keyword>
<name>T1IIK8_STRMM</name>
<dbReference type="Pfam" id="PF00226">
    <property type="entry name" value="DnaJ"/>
    <property type="match status" value="1"/>
</dbReference>
<evidence type="ECO:0000256" key="1">
    <source>
        <dbReference type="ARBA" id="ARBA00002080"/>
    </source>
</evidence>
<dbReference type="PRINTS" id="PR00625">
    <property type="entry name" value="JDOMAIN"/>
</dbReference>
<dbReference type="Pfam" id="PF05154">
    <property type="entry name" value="TM2"/>
    <property type="match status" value="1"/>
</dbReference>
<dbReference type="GO" id="GO:0016020">
    <property type="term" value="C:membrane"/>
    <property type="evidence" value="ECO:0007669"/>
    <property type="project" value="UniProtKB-SubCell"/>
</dbReference>
<keyword evidence="10" id="KW-1185">Reference proteome</keyword>
<dbReference type="InterPro" id="IPR007829">
    <property type="entry name" value="TM2"/>
</dbReference>
<proteinExistence type="predicted"/>
<feature type="domain" description="J" evidence="8">
    <location>
        <begin position="317"/>
        <end position="386"/>
    </location>
</feature>
<dbReference type="InterPro" id="IPR036869">
    <property type="entry name" value="J_dom_sf"/>
</dbReference>
<accession>T1IIK8</accession>
<dbReference type="PhylomeDB" id="T1IIK8"/>
<dbReference type="AlphaFoldDB" id="T1IIK8"/>
<comment type="function">
    <text evidence="1">May function as a co-chaperone.</text>
</comment>
<organism evidence="9 10">
    <name type="scientific">Strigamia maritima</name>
    <name type="common">European centipede</name>
    <name type="synonym">Geophilus maritimus</name>
    <dbReference type="NCBI Taxonomy" id="126957"/>
    <lineage>
        <taxon>Eukaryota</taxon>
        <taxon>Metazoa</taxon>
        <taxon>Ecdysozoa</taxon>
        <taxon>Arthropoda</taxon>
        <taxon>Myriapoda</taxon>
        <taxon>Chilopoda</taxon>
        <taxon>Pleurostigmophora</taxon>
        <taxon>Geophilomorpha</taxon>
        <taxon>Linotaeniidae</taxon>
        <taxon>Strigamia</taxon>
    </lineage>
</organism>
<evidence type="ECO:0000256" key="3">
    <source>
        <dbReference type="ARBA" id="ARBA00020945"/>
    </source>
</evidence>
<evidence type="ECO:0000256" key="6">
    <source>
        <dbReference type="ARBA" id="ARBA00023136"/>
    </source>
</evidence>
<keyword evidence="6 7" id="KW-0472">Membrane</keyword>
<protein>
    <recommendedName>
        <fullName evidence="3">DnaJ homolog subfamily C member 22</fullName>
    </recommendedName>
</protein>
<dbReference type="SMART" id="SM00271">
    <property type="entry name" value="DnaJ"/>
    <property type="match status" value="1"/>
</dbReference>
<evidence type="ECO:0000256" key="7">
    <source>
        <dbReference type="SAM" id="Phobius"/>
    </source>
</evidence>
<keyword evidence="4 7" id="KW-0812">Transmembrane</keyword>
<evidence type="ECO:0000313" key="9">
    <source>
        <dbReference type="EnsemblMetazoa" id="SMAR000709-PA"/>
    </source>
</evidence>
<dbReference type="PANTHER" id="PTHR44733:SF1">
    <property type="entry name" value="DNAJ HOMOLOG SUBFAMILY C MEMBER 22"/>
    <property type="match status" value="1"/>
</dbReference>
<dbReference type="EnsemblMetazoa" id="SMAR000709-RA">
    <property type="protein sequence ID" value="SMAR000709-PA"/>
    <property type="gene ID" value="SMAR000709"/>
</dbReference>
<dbReference type="eggNOG" id="KOG0714">
    <property type="taxonomic scope" value="Eukaryota"/>
</dbReference>
<dbReference type="Gene3D" id="1.10.287.110">
    <property type="entry name" value="DnaJ domain"/>
    <property type="match status" value="1"/>
</dbReference>
<feature type="transmembrane region" description="Helical" evidence="7">
    <location>
        <begin position="153"/>
        <end position="171"/>
    </location>
</feature>
<dbReference type="SUPFAM" id="SSF46565">
    <property type="entry name" value="Chaperone J-domain"/>
    <property type="match status" value="1"/>
</dbReference>
<evidence type="ECO:0000256" key="5">
    <source>
        <dbReference type="ARBA" id="ARBA00022989"/>
    </source>
</evidence>
<feature type="transmembrane region" description="Helical" evidence="7">
    <location>
        <begin position="233"/>
        <end position="253"/>
    </location>
</feature>
<dbReference type="STRING" id="126957.T1IIK8"/>
<reference evidence="9" key="2">
    <citation type="submission" date="2015-02" db="UniProtKB">
        <authorList>
            <consortium name="EnsemblMetazoa"/>
        </authorList>
    </citation>
    <scope>IDENTIFICATION</scope>
</reference>
<sequence length="389" mass="45311">MSSNGEDKHPNGNLATLSARIANVIDLSGNEHQNRGKKRIWIAYLLWFLFGWWGLHHMYLRRDRQAILWFTLFGGYFGLGWFRDIWCIPSYVKDANDDPDFLNQLNKKREKHPEKPPFSYFHLICEMVVGNTFSWLFAAAVPQEKIYGQDISWLVHVVAPFALALGVHTVGNIGRQKGGLVVPLLSAYGSYIFAIIINVPPPWTMALSCASTFENRSKRWRLKTEYKKKSTRFFILSGCFLIYIALLSSYLYFNAEMTDNSGDRVKVRDAIENFLESPIWKEFVFELGQLYNFVKAHGFYKVWEELINRMDLQGENNALKVLGVPSSATQEQITLAYRKLSRKWHPDKHKNPADKLIAQEKFMQIQQSYERLSDLKSRRQQKNRHDDEL</sequence>
<reference evidence="10" key="1">
    <citation type="submission" date="2011-05" db="EMBL/GenBank/DDBJ databases">
        <authorList>
            <person name="Richards S.R."/>
            <person name="Qu J."/>
            <person name="Jiang H."/>
            <person name="Jhangiani S.N."/>
            <person name="Agravi P."/>
            <person name="Goodspeed R."/>
            <person name="Gross S."/>
            <person name="Mandapat C."/>
            <person name="Jackson L."/>
            <person name="Mathew T."/>
            <person name="Pu L."/>
            <person name="Thornton R."/>
            <person name="Saada N."/>
            <person name="Wilczek-Boney K.B."/>
            <person name="Lee S."/>
            <person name="Kovar C."/>
            <person name="Wu Y."/>
            <person name="Scherer S.E."/>
            <person name="Worley K.C."/>
            <person name="Muzny D.M."/>
            <person name="Gibbs R."/>
        </authorList>
    </citation>
    <scope>NUCLEOTIDE SEQUENCE</scope>
    <source>
        <strain evidence="10">Brora</strain>
    </source>
</reference>
<evidence type="ECO:0000256" key="4">
    <source>
        <dbReference type="ARBA" id="ARBA00022692"/>
    </source>
</evidence>
<dbReference type="PANTHER" id="PTHR44733">
    <property type="entry name" value="DNAJ HOMOLOG SUBFAMILY C MEMBER 22"/>
    <property type="match status" value="1"/>
</dbReference>
<dbReference type="EMBL" id="JH430185">
    <property type="status" value="NOT_ANNOTATED_CDS"/>
    <property type="molecule type" value="Genomic_DNA"/>
</dbReference>
<dbReference type="HOGENOM" id="CLU_057927_0_0_1"/>
<dbReference type="CDD" id="cd06257">
    <property type="entry name" value="DnaJ"/>
    <property type="match status" value="1"/>
</dbReference>
<dbReference type="OMA" id="VWWHCLL"/>